<proteinExistence type="predicted"/>
<accession>A0ACA9RVB6</accession>
<gene>
    <name evidence="1" type="ORF">RPERSI_LOCUS23338</name>
</gene>
<keyword evidence="2" id="KW-1185">Reference proteome</keyword>
<name>A0ACA9RVB6_9GLOM</name>
<organism evidence="1 2">
    <name type="scientific">Racocetra persica</name>
    <dbReference type="NCBI Taxonomy" id="160502"/>
    <lineage>
        <taxon>Eukaryota</taxon>
        <taxon>Fungi</taxon>
        <taxon>Fungi incertae sedis</taxon>
        <taxon>Mucoromycota</taxon>
        <taxon>Glomeromycotina</taxon>
        <taxon>Glomeromycetes</taxon>
        <taxon>Diversisporales</taxon>
        <taxon>Gigasporaceae</taxon>
        <taxon>Racocetra</taxon>
    </lineage>
</organism>
<comment type="caution">
    <text evidence="1">The sequence shown here is derived from an EMBL/GenBank/DDBJ whole genome shotgun (WGS) entry which is preliminary data.</text>
</comment>
<reference evidence="1" key="1">
    <citation type="submission" date="2021-06" db="EMBL/GenBank/DDBJ databases">
        <authorList>
            <person name="Kallberg Y."/>
            <person name="Tangrot J."/>
            <person name="Rosling A."/>
        </authorList>
    </citation>
    <scope>NUCLEOTIDE SEQUENCE</scope>
    <source>
        <strain evidence="1">MA461A</strain>
    </source>
</reference>
<feature type="non-terminal residue" evidence="1">
    <location>
        <position position="315"/>
    </location>
</feature>
<protein>
    <submittedName>
        <fullName evidence="1">34608_t:CDS:1</fullName>
    </submittedName>
</protein>
<dbReference type="EMBL" id="CAJVQC010072546">
    <property type="protein sequence ID" value="CAG8811569.1"/>
    <property type="molecule type" value="Genomic_DNA"/>
</dbReference>
<sequence>YKSTIDAVLKEIKEEKQRYQQTKQDSPDNSQNNNNKPSGLPIWAIDDANINEDTKYRYRYLDLRRPRSKKFLLIKDKLCHEIRNFLHKRGFVDIETPILAQSSPEGARCFVVPSNLPNRYYTLPQSPQIFKQLLMMSGFDKHYQIDKSFRNEDARSNRQIEFSQLDLELSFASEQAIKKLVEKLLQTILKKVFGYQITAPFPTLTYQQYNQEVKKYESFRHPFTIPKKKYIEPLLNDKIKPEKVIGEAFDLICNGEELLSGSIRIYQRDLQEKVLQISGYKQEEREKNFGYFLRALEFAAPPHGGIGLGIDRLLA</sequence>
<dbReference type="Proteomes" id="UP000789920">
    <property type="component" value="Unassembled WGS sequence"/>
</dbReference>
<evidence type="ECO:0000313" key="2">
    <source>
        <dbReference type="Proteomes" id="UP000789920"/>
    </source>
</evidence>
<evidence type="ECO:0000313" key="1">
    <source>
        <dbReference type="EMBL" id="CAG8811569.1"/>
    </source>
</evidence>
<feature type="non-terminal residue" evidence="1">
    <location>
        <position position="1"/>
    </location>
</feature>